<keyword evidence="2" id="KW-0808">Transferase</keyword>
<dbReference type="AlphaFoldDB" id="A0A8J6N190"/>
<gene>
    <name evidence="2" type="ORF">H8E19_13765</name>
</gene>
<feature type="domain" description="Methyltransferase type 11" evidence="1">
    <location>
        <begin position="57"/>
        <end position="149"/>
    </location>
</feature>
<dbReference type="Gene3D" id="3.40.50.150">
    <property type="entry name" value="Vaccinia Virus protein VP39"/>
    <property type="match status" value="1"/>
</dbReference>
<dbReference type="PANTHER" id="PTHR43861">
    <property type="entry name" value="TRANS-ACONITATE 2-METHYLTRANSFERASE-RELATED"/>
    <property type="match status" value="1"/>
</dbReference>
<keyword evidence="2" id="KW-0489">Methyltransferase</keyword>
<dbReference type="Pfam" id="PF08241">
    <property type="entry name" value="Methyltransf_11"/>
    <property type="match status" value="1"/>
</dbReference>
<reference evidence="2 3" key="1">
    <citation type="submission" date="2020-08" db="EMBL/GenBank/DDBJ databases">
        <title>Bridging the membrane lipid divide: bacteria of the FCB group superphylum have the potential to synthesize archaeal ether lipids.</title>
        <authorList>
            <person name="Villanueva L."/>
            <person name="Von Meijenfeldt F.A.B."/>
            <person name="Westbye A.B."/>
            <person name="Yadav S."/>
            <person name="Hopmans E.C."/>
            <person name="Dutilh B.E."/>
            <person name="Sinninghe Damste J.S."/>
        </authorList>
    </citation>
    <scope>NUCLEOTIDE SEQUENCE [LARGE SCALE GENOMIC DNA]</scope>
    <source>
        <strain evidence="2">NIOZ-UU27</strain>
    </source>
</reference>
<dbReference type="SUPFAM" id="SSF53335">
    <property type="entry name" value="S-adenosyl-L-methionine-dependent methyltransferases"/>
    <property type="match status" value="1"/>
</dbReference>
<proteinExistence type="predicted"/>
<dbReference type="Proteomes" id="UP000650524">
    <property type="component" value="Unassembled WGS sequence"/>
</dbReference>
<dbReference type="InterPro" id="IPR029063">
    <property type="entry name" value="SAM-dependent_MTases_sf"/>
</dbReference>
<organism evidence="2 3">
    <name type="scientific">Candidatus Desulfacyla euxinica</name>
    <dbReference type="NCBI Taxonomy" id="2841693"/>
    <lineage>
        <taxon>Bacteria</taxon>
        <taxon>Deltaproteobacteria</taxon>
        <taxon>Candidatus Desulfacyla</taxon>
    </lineage>
</organism>
<evidence type="ECO:0000313" key="3">
    <source>
        <dbReference type="Proteomes" id="UP000650524"/>
    </source>
</evidence>
<dbReference type="GO" id="GO:0032259">
    <property type="term" value="P:methylation"/>
    <property type="evidence" value="ECO:0007669"/>
    <property type="project" value="UniProtKB-KW"/>
</dbReference>
<evidence type="ECO:0000259" key="1">
    <source>
        <dbReference type="Pfam" id="PF08241"/>
    </source>
</evidence>
<sequence>MKFKKISDNEVKRIDKLQSEYFSKYMHLFDPPLPDGVPERLEKIVRSASISVSDVVLDIGTGTGILIPLILKYGPALIYANDLSEKMLKSVRERYPGVRTLHEDIRNLELPDRTIDVIFINACYPNIVDKHGSFTNIRRITKTGCRVVISHPMGSAFINFLQEKVPFPLDSFPENKTAAKNLFESYGFRVSGFVNEDKLYILILEG</sequence>
<protein>
    <submittedName>
        <fullName evidence="2">Class I SAM-dependent methyltransferase</fullName>
    </submittedName>
</protein>
<dbReference type="GO" id="GO:0008757">
    <property type="term" value="F:S-adenosylmethionine-dependent methyltransferase activity"/>
    <property type="evidence" value="ECO:0007669"/>
    <property type="project" value="InterPro"/>
</dbReference>
<name>A0A8J6N190_9DELT</name>
<dbReference type="InterPro" id="IPR013216">
    <property type="entry name" value="Methyltransf_11"/>
</dbReference>
<dbReference type="CDD" id="cd02440">
    <property type="entry name" value="AdoMet_MTases"/>
    <property type="match status" value="1"/>
</dbReference>
<accession>A0A8J6N190</accession>
<comment type="caution">
    <text evidence="2">The sequence shown here is derived from an EMBL/GenBank/DDBJ whole genome shotgun (WGS) entry which is preliminary data.</text>
</comment>
<dbReference type="EMBL" id="JACNJD010000283">
    <property type="protein sequence ID" value="MBC8178468.1"/>
    <property type="molecule type" value="Genomic_DNA"/>
</dbReference>
<evidence type="ECO:0000313" key="2">
    <source>
        <dbReference type="EMBL" id="MBC8178468.1"/>
    </source>
</evidence>
<dbReference type="PANTHER" id="PTHR43861:SF1">
    <property type="entry name" value="TRANS-ACONITATE 2-METHYLTRANSFERASE"/>
    <property type="match status" value="1"/>
</dbReference>